<name>A0ABW1LZJ7_9ACTN</name>
<organism evidence="1 2">
    <name type="scientific">Streptomyces pratens</name>
    <dbReference type="NCBI Taxonomy" id="887456"/>
    <lineage>
        <taxon>Bacteria</taxon>
        <taxon>Bacillati</taxon>
        <taxon>Actinomycetota</taxon>
        <taxon>Actinomycetes</taxon>
        <taxon>Kitasatosporales</taxon>
        <taxon>Streptomycetaceae</taxon>
        <taxon>Streptomyces</taxon>
    </lineage>
</organism>
<protein>
    <submittedName>
        <fullName evidence="1">Uncharacterized protein</fullName>
    </submittedName>
</protein>
<comment type="caution">
    <text evidence="1">The sequence shown here is derived from an EMBL/GenBank/DDBJ whole genome shotgun (WGS) entry which is preliminary data.</text>
</comment>
<dbReference type="Proteomes" id="UP001596242">
    <property type="component" value="Unassembled WGS sequence"/>
</dbReference>
<keyword evidence="2" id="KW-1185">Reference proteome</keyword>
<dbReference type="RefSeq" id="WP_386396779.1">
    <property type="nucleotide sequence ID" value="NZ_JBHSPT010000032.1"/>
</dbReference>
<accession>A0ABW1LZJ7</accession>
<sequence>MSEQPVHPEAPVEPPPMRTLGEVRAALAAGLGFPGDLARLEAELAATLNRVDFTDLREVSELIATYRGHVLTRCDPDFEASLTEGVELARSLKSENPR</sequence>
<gene>
    <name evidence="1" type="ORF">ACFP50_13970</name>
</gene>
<proteinExistence type="predicted"/>
<dbReference type="EMBL" id="JBHSPT010000032">
    <property type="protein sequence ID" value="MFC6056534.1"/>
    <property type="molecule type" value="Genomic_DNA"/>
</dbReference>
<reference evidence="2" key="1">
    <citation type="journal article" date="2019" name="Int. J. Syst. Evol. Microbiol.">
        <title>The Global Catalogue of Microorganisms (GCM) 10K type strain sequencing project: providing services to taxonomists for standard genome sequencing and annotation.</title>
        <authorList>
            <consortium name="The Broad Institute Genomics Platform"/>
            <consortium name="The Broad Institute Genome Sequencing Center for Infectious Disease"/>
            <person name="Wu L."/>
            <person name="Ma J."/>
        </authorList>
    </citation>
    <scope>NUCLEOTIDE SEQUENCE [LARGE SCALE GENOMIC DNA]</scope>
    <source>
        <strain evidence="2">JCM 12763</strain>
    </source>
</reference>
<evidence type="ECO:0000313" key="1">
    <source>
        <dbReference type="EMBL" id="MFC6056534.1"/>
    </source>
</evidence>
<evidence type="ECO:0000313" key="2">
    <source>
        <dbReference type="Proteomes" id="UP001596242"/>
    </source>
</evidence>